<feature type="domain" description="CBS" evidence="8">
    <location>
        <begin position="293"/>
        <end position="344"/>
    </location>
</feature>
<feature type="site" description="Catalytically relevant" evidence="6">
    <location>
        <position position="209"/>
    </location>
</feature>
<dbReference type="AlphaFoldDB" id="A0A395M0U7"/>
<evidence type="ECO:0000313" key="11">
    <source>
        <dbReference type="Proteomes" id="UP000266389"/>
    </source>
</evidence>
<organism evidence="10 11">
    <name type="scientific">Candidatus Thermochlorobacter aerophilus</name>
    <dbReference type="NCBI Taxonomy" id="1868324"/>
    <lineage>
        <taxon>Bacteria</taxon>
        <taxon>Pseudomonadati</taxon>
        <taxon>Chlorobiota</taxon>
        <taxon>Chlorobiia</taxon>
        <taxon>Chlorobiales</taxon>
        <taxon>Candidatus Thermochlorobacteriaceae</taxon>
        <taxon>Candidatus Thermochlorobacter</taxon>
    </lineage>
</organism>
<comment type="similarity">
    <text evidence="1 4">Belongs to the SIS family. GutQ/KpsF subfamily.</text>
</comment>
<feature type="binding site" evidence="5">
    <location>
        <position position="98"/>
    </location>
    <ligand>
        <name>Zn(2+)</name>
        <dbReference type="ChEBI" id="CHEBI:29105"/>
    </ligand>
</feature>
<dbReference type="GO" id="GO:0005975">
    <property type="term" value="P:carbohydrate metabolic process"/>
    <property type="evidence" value="ECO:0007669"/>
    <property type="project" value="InterPro"/>
</dbReference>
<dbReference type="Proteomes" id="UP000266389">
    <property type="component" value="Unassembled WGS sequence"/>
</dbReference>
<sequence length="344" mass="37278">MPTPKHSAKKEDEGAEAPVKVNHRKKDLQTLAKETLCLEAEALQQIAQRLDSTFEKAVKLIASLKGKLIVSGMGKSGIIAQKIAATLASTGTPAVFMHPSEAAHGDLGMIQKGDGALFLSKSGATQELNVIVPVFRRMRVPIVAMVGNMRSNLAMHADVVLDISVSREADPFDLAPTASTTAMLAMGDALAVCLMQLKNFSPERFAEFHPSGALGKRLTMRVSEIMARDERLPLVKENASLKEVIVEMTAKRFGAAIVVNQANKLVGIFTDGDLRRLMLSNAHLDGLTAKDIMSKNPKFTTPETMAKDCLEEMERYRITQLPVCDKSGRAIGLVHLHDLVSLGL</sequence>
<evidence type="ECO:0000256" key="6">
    <source>
        <dbReference type="PIRSR" id="PIRSR004692-3"/>
    </source>
</evidence>
<evidence type="ECO:0000256" key="7">
    <source>
        <dbReference type="PROSITE-ProRule" id="PRU00703"/>
    </source>
</evidence>
<evidence type="ECO:0000256" key="4">
    <source>
        <dbReference type="PIRNR" id="PIRNR004692"/>
    </source>
</evidence>
<dbReference type="InterPro" id="IPR000644">
    <property type="entry name" value="CBS_dom"/>
</dbReference>
<evidence type="ECO:0000259" key="9">
    <source>
        <dbReference type="PROSITE" id="PS51464"/>
    </source>
</evidence>
<dbReference type="Gene3D" id="3.10.580.10">
    <property type="entry name" value="CBS-domain"/>
    <property type="match status" value="1"/>
</dbReference>
<dbReference type="Pfam" id="PF00571">
    <property type="entry name" value="CBS"/>
    <property type="match status" value="2"/>
</dbReference>
<dbReference type="Gene3D" id="3.40.50.10490">
    <property type="entry name" value="Glucose-6-phosphate isomerase like protein, domain 1"/>
    <property type="match status" value="1"/>
</dbReference>
<feature type="domain" description="CBS" evidence="8">
    <location>
        <begin position="226"/>
        <end position="286"/>
    </location>
</feature>
<dbReference type="InterPro" id="IPR046348">
    <property type="entry name" value="SIS_dom_sf"/>
</dbReference>
<dbReference type="PANTHER" id="PTHR42745:SF1">
    <property type="entry name" value="ARABINOSE 5-PHOSPHATE ISOMERASE KDSD"/>
    <property type="match status" value="1"/>
</dbReference>
<evidence type="ECO:0000256" key="3">
    <source>
        <dbReference type="ARBA" id="ARBA00023122"/>
    </source>
</evidence>
<dbReference type="PANTHER" id="PTHR42745">
    <property type="match status" value="1"/>
</dbReference>
<dbReference type="Pfam" id="PF01380">
    <property type="entry name" value="SIS"/>
    <property type="match status" value="1"/>
</dbReference>
<proteinExistence type="inferred from homology"/>
<evidence type="ECO:0000256" key="1">
    <source>
        <dbReference type="ARBA" id="ARBA00008165"/>
    </source>
</evidence>
<dbReference type="SMART" id="SM00116">
    <property type="entry name" value="CBS"/>
    <property type="match status" value="2"/>
</dbReference>
<dbReference type="InterPro" id="IPR050986">
    <property type="entry name" value="GutQ/KpsF_isomerases"/>
</dbReference>
<protein>
    <submittedName>
        <fullName evidence="10">KpsF/GutQ family sugar-phosphate isomerase</fullName>
    </submittedName>
</protein>
<dbReference type="InterPro" id="IPR046342">
    <property type="entry name" value="CBS_dom_sf"/>
</dbReference>
<feature type="domain" description="SIS" evidence="9">
    <location>
        <begin position="57"/>
        <end position="200"/>
    </location>
</feature>
<dbReference type="GO" id="GO:0046872">
    <property type="term" value="F:metal ion binding"/>
    <property type="evidence" value="ECO:0007669"/>
    <property type="project" value="UniProtKB-KW"/>
</dbReference>
<evidence type="ECO:0000313" key="10">
    <source>
        <dbReference type="EMBL" id="RFM24405.1"/>
    </source>
</evidence>
<dbReference type="EMBL" id="PHFL01000039">
    <property type="protein sequence ID" value="RFM24405.1"/>
    <property type="molecule type" value="Genomic_DNA"/>
</dbReference>
<reference evidence="10 11" key="1">
    <citation type="journal article" date="2011" name="ISME J.">
        <title>Community ecology of hot spring cyanobacterial mats: predominant populations and their functional potential.</title>
        <authorList>
            <person name="Klatt C.G."/>
            <person name="Wood J.M."/>
            <person name="Rusch D.B."/>
            <person name="Bateson M.M."/>
            <person name="Hamamura N."/>
            <person name="Heidelberg J.F."/>
            <person name="Grossman A.R."/>
            <person name="Bhaya D."/>
            <person name="Cohan F.M."/>
            <person name="Kuhl M."/>
            <person name="Bryant D.A."/>
            <person name="Ward D.M."/>
        </authorList>
    </citation>
    <scope>NUCLEOTIDE SEQUENCE [LARGE SCALE GENOMIC DNA]</scope>
    <source>
        <strain evidence="10">OS</strain>
    </source>
</reference>
<keyword evidence="2" id="KW-0677">Repeat</keyword>
<dbReference type="PIRSF" id="PIRSF004692">
    <property type="entry name" value="KdsD_KpsF"/>
    <property type="match status" value="1"/>
</dbReference>
<name>A0A395M0U7_9BACT</name>
<dbReference type="FunFam" id="3.40.50.10490:FF:000011">
    <property type="entry name" value="Arabinose 5-phosphate isomerase"/>
    <property type="match status" value="1"/>
</dbReference>
<dbReference type="GO" id="GO:0097367">
    <property type="term" value="F:carbohydrate derivative binding"/>
    <property type="evidence" value="ECO:0007669"/>
    <property type="project" value="InterPro"/>
</dbReference>
<dbReference type="GO" id="GO:0019146">
    <property type="term" value="F:arabinose-5-phosphate isomerase activity"/>
    <property type="evidence" value="ECO:0007669"/>
    <property type="project" value="UniProtKB-ARBA"/>
</dbReference>
<dbReference type="InterPro" id="IPR004800">
    <property type="entry name" value="KdsD/KpsF-type"/>
</dbReference>
<dbReference type="GO" id="GO:1901135">
    <property type="term" value="P:carbohydrate derivative metabolic process"/>
    <property type="evidence" value="ECO:0007669"/>
    <property type="project" value="InterPro"/>
</dbReference>
<dbReference type="NCBIfam" id="TIGR00393">
    <property type="entry name" value="kpsF"/>
    <property type="match status" value="1"/>
</dbReference>
<keyword evidence="10" id="KW-0413">Isomerase</keyword>
<evidence type="ECO:0000256" key="5">
    <source>
        <dbReference type="PIRSR" id="PIRSR004692-2"/>
    </source>
</evidence>
<dbReference type="CDD" id="cd05014">
    <property type="entry name" value="SIS_Kpsf"/>
    <property type="match status" value="1"/>
</dbReference>
<dbReference type="SUPFAM" id="SSF53697">
    <property type="entry name" value="SIS domain"/>
    <property type="match status" value="1"/>
</dbReference>
<dbReference type="PROSITE" id="PS51464">
    <property type="entry name" value="SIS"/>
    <property type="match status" value="1"/>
</dbReference>
<keyword evidence="3 7" id="KW-0129">CBS domain</keyword>
<feature type="site" description="Catalytically relevant" evidence="6">
    <location>
        <position position="168"/>
    </location>
</feature>
<keyword evidence="5" id="KW-0479">Metal-binding</keyword>
<dbReference type="PROSITE" id="PS51371">
    <property type="entry name" value="CBS"/>
    <property type="match status" value="2"/>
</dbReference>
<feature type="site" description="Catalytically relevant" evidence="6">
    <location>
        <position position="75"/>
    </location>
</feature>
<dbReference type="CDD" id="cd04604">
    <property type="entry name" value="CBS_pair_SIS_assoc"/>
    <property type="match status" value="1"/>
</dbReference>
<feature type="site" description="Catalytically relevant" evidence="6">
    <location>
        <position position="127"/>
    </location>
</feature>
<evidence type="ECO:0000256" key="2">
    <source>
        <dbReference type="ARBA" id="ARBA00022737"/>
    </source>
</evidence>
<accession>A0A395M0U7</accession>
<dbReference type="InterPro" id="IPR035474">
    <property type="entry name" value="SIS_Kpsf"/>
</dbReference>
<evidence type="ECO:0000259" key="8">
    <source>
        <dbReference type="PROSITE" id="PS51371"/>
    </source>
</evidence>
<gene>
    <name evidence="10" type="ORF">D0433_05280</name>
</gene>
<dbReference type="InterPro" id="IPR001347">
    <property type="entry name" value="SIS_dom"/>
</dbReference>
<keyword evidence="5" id="KW-0862">Zinc</keyword>
<comment type="caution">
    <text evidence="10">The sequence shown here is derived from an EMBL/GenBank/DDBJ whole genome shotgun (WGS) entry which is preliminary data.</text>
</comment>